<dbReference type="Proteomes" id="UP000672934">
    <property type="component" value="Unassembled WGS sequence"/>
</dbReference>
<dbReference type="EMBL" id="CAJPUY010000022">
    <property type="protein sequence ID" value="CAG2154396.1"/>
    <property type="molecule type" value="Genomic_DNA"/>
</dbReference>
<name>A0A916MXF7_9BURK</name>
<proteinExistence type="predicted"/>
<feature type="region of interest" description="Disordered" evidence="1">
    <location>
        <begin position="119"/>
        <end position="144"/>
    </location>
</feature>
<gene>
    <name evidence="2" type="ORF">LMG31506_05064</name>
</gene>
<protein>
    <submittedName>
        <fullName evidence="2">Uncharacterized protein</fullName>
    </submittedName>
</protein>
<evidence type="ECO:0000256" key="1">
    <source>
        <dbReference type="SAM" id="MobiDB-lite"/>
    </source>
</evidence>
<organism evidence="2 3">
    <name type="scientific">Cupriavidus yeoncheonensis</name>
    <dbReference type="NCBI Taxonomy" id="1462994"/>
    <lineage>
        <taxon>Bacteria</taxon>
        <taxon>Pseudomonadati</taxon>
        <taxon>Pseudomonadota</taxon>
        <taxon>Betaproteobacteria</taxon>
        <taxon>Burkholderiales</taxon>
        <taxon>Burkholderiaceae</taxon>
        <taxon>Cupriavidus</taxon>
    </lineage>
</organism>
<evidence type="ECO:0000313" key="2">
    <source>
        <dbReference type="EMBL" id="CAG2154396.1"/>
    </source>
</evidence>
<evidence type="ECO:0000313" key="3">
    <source>
        <dbReference type="Proteomes" id="UP000672934"/>
    </source>
</evidence>
<accession>A0A916MXF7</accession>
<reference evidence="2" key="1">
    <citation type="submission" date="2021-03" db="EMBL/GenBank/DDBJ databases">
        <authorList>
            <person name="Peeters C."/>
        </authorList>
    </citation>
    <scope>NUCLEOTIDE SEQUENCE</scope>
    <source>
        <strain evidence="2">LMG 31506</strain>
    </source>
</reference>
<sequence>MAFKYLKPLFPLLYKVKVEAPIEHPENFDQLMKEIGGEIEEEIKRMRLSLQRSKLKAESKKAEVQRTVAHAVAILLSMGEKEDEVVRSLSQLAERRVACDAQWLIVEYLQNKNLKKNASNATGREKAAADEMMEDYAGHNGRPT</sequence>
<dbReference type="AlphaFoldDB" id="A0A916MXF7"/>
<comment type="caution">
    <text evidence="2">The sequence shown here is derived from an EMBL/GenBank/DDBJ whole genome shotgun (WGS) entry which is preliminary data.</text>
</comment>
<keyword evidence="3" id="KW-1185">Reference proteome</keyword>
<dbReference type="RefSeq" id="WP_211949925.1">
    <property type="nucleotide sequence ID" value="NZ_CAJPUY010000022.1"/>
</dbReference>